<name>A0A9D2AQT3_9FIRM</name>
<accession>A0A9D2AQT3</accession>
<dbReference type="SUPFAM" id="SSF48371">
    <property type="entry name" value="ARM repeat"/>
    <property type="match status" value="1"/>
</dbReference>
<reference evidence="1" key="1">
    <citation type="journal article" date="2021" name="PeerJ">
        <title>Extensive microbial diversity within the chicken gut microbiome revealed by metagenomics and culture.</title>
        <authorList>
            <person name="Gilroy R."/>
            <person name="Ravi A."/>
            <person name="Getino M."/>
            <person name="Pursley I."/>
            <person name="Horton D.L."/>
            <person name="Alikhan N.F."/>
            <person name="Baker D."/>
            <person name="Gharbi K."/>
            <person name="Hall N."/>
            <person name="Watson M."/>
            <person name="Adriaenssens E.M."/>
            <person name="Foster-Nyarko E."/>
            <person name="Jarju S."/>
            <person name="Secka A."/>
            <person name="Antonio M."/>
            <person name="Oren A."/>
            <person name="Chaudhuri R.R."/>
            <person name="La Ragione R."/>
            <person name="Hildebrand F."/>
            <person name="Pallen M.J."/>
        </authorList>
    </citation>
    <scope>NUCLEOTIDE SEQUENCE</scope>
    <source>
        <strain evidence="1">26628</strain>
    </source>
</reference>
<dbReference type="PANTHER" id="PTHR34070:SF1">
    <property type="entry name" value="DNA ALKYLATION REPAIR PROTEIN"/>
    <property type="match status" value="1"/>
</dbReference>
<evidence type="ECO:0000313" key="2">
    <source>
        <dbReference type="Proteomes" id="UP000824249"/>
    </source>
</evidence>
<protein>
    <submittedName>
        <fullName evidence="1">DNA alkylation repair protein</fullName>
    </submittedName>
</protein>
<dbReference type="InterPro" id="IPR014825">
    <property type="entry name" value="DNA_alkylation"/>
</dbReference>
<dbReference type="InterPro" id="IPR016024">
    <property type="entry name" value="ARM-type_fold"/>
</dbReference>
<gene>
    <name evidence="1" type="ORF">H9737_02335</name>
</gene>
<dbReference type="Gene3D" id="1.25.10.90">
    <property type="match status" value="1"/>
</dbReference>
<proteinExistence type="predicted"/>
<dbReference type="EMBL" id="DXFD01000040">
    <property type="protein sequence ID" value="HIX46510.1"/>
    <property type="molecule type" value="Genomic_DNA"/>
</dbReference>
<dbReference type="Pfam" id="PF08713">
    <property type="entry name" value="DNA_alkylation"/>
    <property type="match status" value="1"/>
</dbReference>
<dbReference type="PANTHER" id="PTHR34070">
    <property type="entry name" value="ARMADILLO-TYPE FOLD"/>
    <property type="match status" value="1"/>
</dbReference>
<dbReference type="CDD" id="cd06561">
    <property type="entry name" value="AlkD_like"/>
    <property type="match status" value="1"/>
</dbReference>
<sequence length="232" mass="27168">MRTLESVTADLRALGDEKYRPFNERIANIRPGSSIGVRMPQLRTYAKALVREERFSLQELFLFPNDVYEIRLLKALCVGYCKFDFAERIAWIPRVIEVMDSWAVCDAFCSTLRIPMGEKRNFLQDIEYYVRQKTEFSQRFAYVFMRVNYVEAEYLPFIASALDCAEVRFYYTHMGAAWLLSEVLVRYFDRGVEYLRVGALADATKNKAIQKACESYRLTAEQKNFLKLLKKG</sequence>
<dbReference type="Proteomes" id="UP000824249">
    <property type="component" value="Unassembled WGS sequence"/>
</dbReference>
<evidence type="ECO:0000313" key="1">
    <source>
        <dbReference type="EMBL" id="HIX46510.1"/>
    </source>
</evidence>
<comment type="caution">
    <text evidence="1">The sequence shown here is derived from an EMBL/GenBank/DDBJ whole genome shotgun (WGS) entry which is preliminary data.</text>
</comment>
<dbReference type="AlphaFoldDB" id="A0A9D2AQT3"/>
<reference evidence="1" key="2">
    <citation type="submission" date="2021-04" db="EMBL/GenBank/DDBJ databases">
        <authorList>
            <person name="Gilroy R."/>
        </authorList>
    </citation>
    <scope>NUCLEOTIDE SEQUENCE</scope>
    <source>
        <strain evidence="1">26628</strain>
    </source>
</reference>
<organism evidence="1 2">
    <name type="scientific">Candidatus Borkfalkia faecigallinarum</name>
    <dbReference type="NCBI Taxonomy" id="2838509"/>
    <lineage>
        <taxon>Bacteria</taxon>
        <taxon>Bacillati</taxon>
        <taxon>Bacillota</taxon>
        <taxon>Clostridia</taxon>
        <taxon>Christensenellales</taxon>
        <taxon>Christensenellaceae</taxon>
        <taxon>Candidatus Borkfalkia</taxon>
    </lineage>
</organism>